<dbReference type="SUPFAM" id="SSF53062">
    <property type="entry name" value="PTS system fructose IIA component-like"/>
    <property type="match status" value="1"/>
</dbReference>
<dbReference type="PROSITE" id="PS51096">
    <property type="entry name" value="PTS_EIIA_TYPE_4"/>
    <property type="match status" value="1"/>
</dbReference>
<accession>A0A540VP72</accession>
<dbReference type="Gene3D" id="3.40.50.510">
    <property type="entry name" value="Phosphotransferase system, mannose-type IIA component"/>
    <property type="match status" value="1"/>
</dbReference>
<dbReference type="Pfam" id="PF03610">
    <property type="entry name" value="EIIA-man"/>
    <property type="match status" value="1"/>
</dbReference>
<dbReference type="GO" id="GO:0016740">
    <property type="term" value="F:transferase activity"/>
    <property type="evidence" value="ECO:0007669"/>
    <property type="project" value="UniProtKB-KW"/>
</dbReference>
<keyword evidence="1" id="KW-0808">Transferase</keyword>
<evidence type="ECO:0000259" key="2">
    <source>
        <dbReference type="PROSITE" id="PS51096"/>
    </source>
</evidence>
<evidence type="ECO:0000256" key="1">
    <source>
        <dbReference type="ARBA" id="ARBA00022679"/>
    </source>
</evidence>
<dbReference type="STRING" id="1260251.SPISAL_07020"/>
<evidence type="ECO:0000313" key="3">
    <source>
        <dbReference type="EMBL" id="TQE98561.1"/>
    </source>
</evidence>
<dbReference type="EMBL" id="VIFK01000175">
    <property type="protein sequence ID" value="TQE98561.1"/>
    <property type="molecule type" value="Genomic_DNA"/>
</dbReference>
<evidence type="ECO:0000313" key="4">
    <source>
        <dbReference type="Proteomes" id="UP000315400"/>
    </source>
</evidence>
<dbReference type="PANTHER" id="PTHR33799:SF1">
    <property type="entry name" value="PTS SYSTEM MANNOSE-SPECIFIC EIIAB COMPONENT-RELATED"/>
    <property type="match status" value="1"/>
</dbReference>
<dbReference type="PANTHER" id="PTHR33799">
    <property type="entry name" value="PTS PERMEASE-RELATED-RELATED"/>
    <property type="match status" value="1"/>
</dbReference>
<dbReference type="AlphaFoldDB" id="A0A540VP72"/>
<name>A0A540VP72_9GAMM</name>
<dbReference type="Proteomes" id="UP000315400">
    <property type="component" value="Unassembled WGS sequence"/>
</dbReference>
<dbReference type="InterPro" id="IPR004701">
    <property type="entry name" value="PTS_EIIA_man-typ"/>
</dbReference>
<feature type="domain" description="PTS EIIA type-4" evidence="2">
    <location>
        <begin position="2"/>
        <end position="124"/>
    </location>
</feature>
<dbReference type="GO" id="GO:0016020">
    <property type="term" value="C:membrane"/>
    <property type="evidence" value="ECO:0007669"/>
    <property type="project" value="InterPro"/>
</dbReference>
<protein>
    <submittedName>
        <fullName evidence="3">PTS fructose transporter subunit IIA</fullName>
    </submittedName>
</protein>
<sequence length="139" mass="14679">MKPSVLLITHTGIGAALRETAEEILGQRPMPMAELAPELNEPIASLQGRAEAALASLDHGEGVLILTDAYGATPSNMAVALGAHYGYPVIAGLNLPMLLRVMNYPHLPVERLVDKALSAARDGILMADRPSDPVGQRHG</sequence>
<proteinExistence type="predicted"/>
<reference evidence="3 4" key="1">
    <citation type="submission" date="2019-06" db="EMBL/GenBank/DDBJ databases">
        <title>Metagenome assembled Genome of Spiribacter salinus SL48-SHIP from the microbial mat of Salt Lake 48 (Novosibirsk region, Russia).</title>
        <authorList>
            <person name="Shipova A."/>
            <person name="Rozanov A.S."/>
            <person name="Bryanskaya A.V."/>
            <person name="Peltek S.E."/>
        </authorList>
    </citation>
    <scope>NUCLEOTIDE SEQUENCE [LARGE SCALE GENOMIC DNA]</scope>
    <source>
        <strain evidence="3">SL48-SHIP-2</strain>
    </source>
</reference>
<comment type="caution">
    <text evidence="3">The sequence shown here is derived from an EMBL/GenBank/DDBJ whole genome shotgun (WGS) entry which is preliminary data.</text>
</comment>
<organism evidence="3 4">
    <name type="scientific">Spiribacter salinus</name>
    <dbReference type="NCBI Taxonomy" id="1335746"/>
    <lineage>
        <taxon>Bacteria</taxon>
        <taxon>Pseudomonadati</taxon>
        <taxon>Pseudomonadota</taxon>
        <taxon>Gammaproteobacteria</taxon>
        <taxon>Chromatiales</taxon>
        <taxon>Ectothiorhodospiraceae</taxon>
        <taxon>Spiribacter</taxon>
    </lineage>
</organism>
<dbReference type="InterPro" id="IPR051471">
    <property type="entry name" value="Bacterial_PTS_sugar_comp"/>
</dbReference>
<gene>
    <name evidence="3" type="ORF">FKY71_13240</name>
</gene>
<dbReference type="GO" id="GO:0009401">
    <property type="term" value="P:phosphoenolpyruvate-dependent sugar phosphotransferase system"/>
    <property type="evidence" value="ECO:0007669"/>
    <property type="project" value="InterPro"/>
</dbReference>
<dbReference type="InterPro" id="IPR036662">
    <property type="entry name" value="PTS_EIIA_man-typ_sf"/>
</dbReference>